<evidence type="ECO:0000256" key="2">
    <source>
        <dbReference type="ARBA" id="ARBA00023015"/>
    </source>
</evidence>
<comment type="subcellular location">
    <subcellularLocation>
        <location evidence="1">Nucleus</location>
    </subcellularLocation>
</comment>
<evidence type="ECO:0000313" key="8">
    <source>
        <dbReference type="EMBL" id="JAG96063.1"/>
    </source>
</evidence>
<keyword evidence="4" id="KW-0804">Transcription</keyword>
<dbReference type="InterPro" id="IPR045865">
    <property type="entry name" value="ACT-like_dom_sf"/>
</dbReference>
<feature type="domain" description="BHLH" evidence="6">
    <location>
        <begin position="76"/>
        <end position="125"/>
    </location>
</feature>
<reference evidence="8" key="1">
    <citation type="submission" date="2015-03" db="EMBL/GenBank/DDBJ databases">
        <title>A transcriptome of Araucaria cunninghamii, an australian fine timber species.</title>
        <authorList>
            <person name="Jing Yi C.J.Y."/>
            <person name="Yin San L.Y.S."/>
            <person name="Abdul Karim S.S."/>
            <person name="Wan Azmi N.N."/>
            <person name="Hercus R.R."/>
            <person name="Croft L.L."/>
        </authorList>
    </citation>
    <scope>NUCLEOTIDE SEQUENCE</scope>
    <source>
        <strain evidence="8">MI0301</strain>
        <tissue evidence="8">Leaf</tissue>
    </source>
</reference>
<dbReference type="InterPro" id="IPR045847">
    <property type="entry name" value="AIG1-like"/>
</dbReference>
<dbReference type="SUPFAM" id="SSF47459">
    <property type="entry name" value="HLH, helix-loop-helix DNA-binding domain"/>
    <property type="match status" value="1"/>
</dbReference>
<dbReference type="GO" id="GO:0003677">
    <property type="term" value="F:DNA binding"/>
    <property type="evidence" value="ECO:0007669"/>
    <property type="project" value="UniProtKB-KW"/>
</dbReference>
<dbReference type="PROSITE" id="PS51671">
    <property type="entry name" value="ACT"/>
    <property type="match status" value="1"/>
</dbReference>
<dbReference type="InterPro" id="IPR011598">
    <property type="entry name" value="bHLH_dom"/>
</dbReference>
<dbReference type="SMART" id="SM00353">
    <property type="entry name" value="HLH"/>
    <property type="match status" value="1"/>
</dbReference>
<keyword evidence="3" id="KW-0238">DNA-binding</keyword>
<dbReference type="Pfam" id="PF00010">
    <property type="entry name" value="HLH"/>
    <property type="match status" value="1"/>
</dbReference>
<dbReference type="GO" id="GO:0003700">
    <property type="term" value="F:DNA-binding transcription factor activity"/>
    <property type="evidence" value="ECO:0007669"/>
    <property type="project" value="InterPro"/>
</dbReference>
<sequence length="266" mass="29375">MMNGMYSRSRSRKRPSLTDHLYRPFDFGAGNFPCVYGGVLRPLPIPSSGAGACTAGELSNGGHNSHHDFLEAKALAASRNHSEAERRRRERINAHLSTLKRLLPTANKMDKATLLAEVIHHVKELKKRAAEVAKGGPIPTDCDELSVESDGDDEKGRTFIRASVCCDDRPDLLVDLIRAFQNLRLKTIKAEISTLGGRVKNVFLVTSEEEINCGKEETQSINCVQEALREVLDRSALSEFSSMGSSVSNKRQRILLFDSCSSYNAI</sequence>
<keyword evidence="5" id="KW-0539">Nucleus</keyword>
<proteinExistence type="predicted"/>
<dbReference type="InterPro" id="IPR036638">
    <property type="entry name" value="HLH_DNA-bd_sf"/>
</dbReference>
<evidence type="ECO:0000256" key="4">
    <source>
        <dbReference type="ARBA" id="ARBA00023163"/>
    </source>
</evidence>
<accession>A0A0D6R1B5</accession>
<evidence type="ECO:0000256" key="5">
    <source>
        <dbReference type="ARBA" id="ARBA00023242"/>
    </source>
</evidence>
<dbReference type="InterPro" id="IPR054502">
    <property type="entry name" value="bHLH-TF_ACT-like_plant"/>
</dbReference>
<dbReference type="GO" id="GO:0005634">
    <property type="term" value="C:nucleus"/>
    <property type="evidence" value="ECO:0007669"/>
    <property type="project" value="UniProtKB-SubCell"/>
</dbReference>
<dbReference type="InterPro" id="IPR002912">
    <property type="entry name" value="ACT_dom"/>
</dbReference>
<organism evidence="8">
    <name type="scientific">Araucaria cunninghamii</name>
    <name type="common">Hoop pine</name>
    <name type="synonym">Moreton Bay pine</name>
    <dbReference type="NCBI Taxonomy" id="56994"/>
    <lineage>
        <taxon>Eukaryota</taxon>
        <taxon>Viridiplantae</taxon>
        <taxon>Streptophyta</taxon>
        <taxon>Embryophyta</taxon>
        <taxon>Tracheophyta</taxon>
        <taxon>Spermatophyta</taxon>
        <taxon>Pinopsida</taxon>
        <taxon>Pinidae</taxon>
        <taxon>Conifers II</taxon>
        <taxon>Araucariales</taxon>
        <taxon>Araucariaceae</taxon>
        <taxon>Araucaria</taxon>
    </lineage>
</organism>
<evidence type="ECO:0000256" key="1">
    <source>
        <dbReference type="ARBA" id="ARBA00004123"/>
    </source>
</evidence>
<protein>
    <recommendedName>
        <fullName evidence="9">BHLH domain-containing protein</fullName>
    </recommendedName>
</protein>
<dbReference type="EMBL" id="GCKF01038689">
    <property type="protein sequence ID" value="JAG96063.1"/>
    <property type="molecule type" value="Transcribed_RNA"/>
</dbReference>
<name>A0A0D6R1B5_ARACU</name>
<dbReference type="PANTHER" id="PTHR45844:SF2">
    <property type="entry name" value="TRANSCRIPTION FACTOR BHLH30"/>
    <property type="match status" value="1"/>
</dbReference>
<evidence type="ECO:0000259" key="7">
    <source>
        <dbReference type="PROSITE" id="PS51671"/>
    </source>
</evidence>
<dbReference type="AlphaFoldDB" id="A0A0D6R1B5"/>
<dbReference type="GO" id="GO:0046983">
    <property type="term" value="F:protein dimerization activity"/>
    <property type="evidence" value="ECO:0007669"/>
    <property type="project" value="InterPro"/>
</dbReference>
<feature type="domain" description="ACT" evidence="7">
    <location>
        <begin position="161"/>
        <end position="243"/>
    </location>
</feature>
<evidence type="ECO:0000259" key="6">
    <source>
        <dbReference type="PROSITE" id="PS50888"/>
    </source>
</evidence>
<dbReference type="SUPFAM" id="SSF55021">
    <property type="entry name" value="ACT-like"/>
    <property type="match status" value="1"/>
</dbReference>
<keyword evidence="2" id="KW-0805">Transcription regulation</keyword>
<dbReference type="Gene3D" id="4.10.280.10">
    <property type="entry name" value="Helix-loop-helix DNA-binding domain"/>
    <property type="match status" value="1"/>
</dbReference>
<evidence type="ECO:0000256" key="3">
    <source>
        <dbReference type="ARBA" id="ARBA00023125"/>
    </source>
</evidence>
<dbReference type="PROSITE" id="PS50888">
    <property type="entry name" value="BHLH"/>
    <property type="match status" value="1"/>
</dbReference>
<evidence type="ECO:0008006" key="9">
    <source>
        <dbReference type="Google" id="ProtNLM"/>
    </source>
</evidence>
<dbReference type="Pfam" id="PF22754">
    <property type="entry name" value="bHLH-TF_ACT-like_plant"/>
    <property type="match status" value="1"/>
</dbReference>
<dbReference type="PANTHER" id="PTHR45844">
    <property type="entry name" value="TRANSCRIPTION FACTOR BHLH30"/>
    <property type="match status" value="1"/>
</dbReference>